<evidence type="ECO:0000256" key="8">
    <source>
        <dbReference type="PIRSR" id="PIRSR625650-4"/>
    </source>
</evidence>
<dbReference type="Gene3D" id="1.10.45.10">
    <property type="entry name" value="Vanillyl-alcohol Oxidase, Chain A, domain 4"/>
    <property type="match status" value="1"/>
</dbReference>
<feature type="binding site" evidence="7">
    <location>
        <begin position="258"/>
        <end position="264"/>
    </location>
    <ligand>
        <name>FAD</name>
        <dbReference type="ChEBI" id="CHEBI:57692"/>
    </ligand>
</feature>
<dbReference type="InterPro" id="IPR036318">
    <property type="entry name" value="FAD-bd_PCMH-like_sf"/>
</dbReference>
<dbReference type="GO" id="GO:0008609">
    <property type="term" value="F:alkylglycerone-phosphate synthase activity"/>
    <property type="evidence" value="ECO:0007669"/>
    <property type="project" value="InterPro"/>
</dbReference>
<protein>
    <submittedName>
        <fullName evidence="10">FAD-linked oxidase</fullName>
    </submittedName>
</protein>
<dbReference type="InterPro" id="IPR016164">
    <property type="entry name" value="FAD-linked_Oxase-like_C"/>
</dbReference>
<gene>
    <name evidence="10" type="ORF">AWC16_20510</name>
</gene>
<evidence type="ECO:0000313" key="10">
    <source>
        <dbReference type="EMBL" id="ORW08115.1"/>
    </source>
</evidence>
<dbReference type="Gene3D" id="3.30.465.10">
    <property type="match status" value="1"/>
</dbReference>
<dbReference type="InterPro" id="IPR016169">
    <property type="entry name" value="FAD-bd_PCMH_sub2"/>
</dbReference>
<evidence type="ECO:0000256" key="3">
    <source>
        <dbReference type="ARBA" id="ARBA00022827"/>
    </source>
</evidence>
<evidence type="ECO:0000259" key="9">
    <source>
        <dbReference type="PROSITE" id="PS51387"/>
    </source>
</evidence>
<dbReference type="InterPro" id="IPR004113">
    <property type="entry name" value="FAD-bd_oxidored_4_C"/>
</dbReference>
<evidence type="ECO:0000256" key="2">
    <source>
        <dbReference type="ARBA" id="ARBA00022630"/>
    </source>
</evidence>
<dbReference type="GO" id="GO:0071949">
    <property type="term" value="F:FAD binding"/>
    <property type="evidence" value="ECO:0007669"/>
    <property type="project" value="InterPro"/>
</dbReference>
<evidence type="ECO:0000256" key="1">
    <source>
        <dbReference type="ARBA" id="ARBA00008000"/>
    </source>
</evidence>
<comment type="caution">
    <text evidence="10">The sequence shown here is derived from an EMBL/GenBank/DDBJ whole genome shotgun (WGS) entry which is preliminary data.</text>
</comment>
<dbReference type="EMBL" id="LQPG01000039">
    <property type="protein sequence ID" value="ORW08115.1"/>
    <property type="molecule type" value="Genomic_DNA"/>
</dbReference>
<dbReference type="Pfam" id="PF02913">
    <property type="entry name" value="FAD-oxidase_C"/>
    <property type="match status" value="1"/>
</dbReference>
<dbReference type="PROSITE" id="PS51387">
    <property type="entry name" value="FAD_PCMH"/>
    <property type="match status" value="1"/>
</dbReference>
<dbReference type="GO" id="GO:0016491">
    <property type="term" value="F:oxidoreductase activity"/>
    <property type="evidence" value="ECO:0007669"/>
    <property type="project" value="UniProtKB-KW"/>
</dbReference>
<comment type="similarity">
    <text evidence="1">Belongs to the FAD-binding oxidoreductase/transferase type 4 family.</text>
</comment>
<sequence>MKTRSWWGWGYTEDAVEGAERVTLTERVRALVPEADPTVHRPPDLTSLGLASPRITAPATLAALCSGDVTDRIAHAHGKAFRDVVRNLHGDIPHVPDLVVRPATERDVLDVLDWCGAADIAVIAYGGGSSVVGGVEPRIDDRYTGVVSLDMERFDRVLEIDRTSRAARIRAGVYGPHLEDQLREHSLTLRHFPQSFEFSTLGGWLATRAGGHFATLYTHIDDLVESMRVLTPAGASESRRLPGSGAGPSPDRMFLGSEGALGVITEAWMRLQDRPQWRAGASVHFAEFERAVTATRAIAQSGLHPANCRLLDPMEAHLSAGTNAAGGVLVLAFESADHPVQSLLDRALEICADHGGIPRMQRAAENWRASFLRMPYQRDALAAQSMIVETFETACTWDRFAAVHAAITDAARQAITAVGATGIVTCRFTHVYPDGPAPYFGIYAAGRWGSTLAQWDDIKAAVSEAITTNGATITHHHAVGRDHRPWYDRQRPEPFANALRAAKNALDPNGILNPGVLIDPAAKA</sequence>
<dbReference type="Pfam" id="PF01565">
    <property type="entry name" value="FAD_binding_4"/>
    <property type="match status" value="1"/>
</dbReference>
<dbReference type="Gene3D" id="3.40.462.40">
    <property type="entry name" value="FAD-linked oxidase, cap domain/gating helix"/>
    <property type="match status" value="1"/>
</dbReference>
<feature type="domain" description="FAD-binding PCMH-type" evidence="9">
    <location>
        <begin position="92"/>
        <end position="274"/>
    </location>
</feature>
<dbReference type="SUPFAM" id="SSF55103">
    <property type="entry name" value="FAD-linked oxidases, C-terminal domain"/>
    <property type="match status" value="1"/>
</dbReference>
<dbReference type="SUPFAM" id="SSF56176">
    <property type="entry name" value="FAD-binding/transporter-associated domain-like"/>
    <property type="match status" value="1"/>
</dbReference>
<dbReference type="InterPro" id="IPR016166">
    <property type="entry name" value="FAD-bd_PCMH"/>
</dbReference>
<dbReference type="AlphaFoldDB" id="A0A1X1YAM6"/>
<dbReference type="InterPro" id="IPR016171">
    <property type="entry name" value="Vanillyl_alc_oxidase_C-sub2"/>
</dbReference>
<evidence type="ECO:0000256" key="7">
    <source>
        <dbReference type="PIRSR" id="PIRSR625650-3"/>
    </source>
</evidence>
<keyword evidence="11" id="KW-1185">Reference proteome</keyword>
<keyword evidence="4" id="KW-0560">Oxidoreductase</keyword>
<evidence type="ECO:0000256" key="4">
    <source>
        <dbReference type="ARBA" id="ARBA00023002"/>
    </source>
</evidence>
<dbReference type="InterPro" id="IPR025650">
    <property type="entry name" value="Alkyl-DHAP_Synthase"/>
</dbReference>
<feature type="active site" description="Proton donor/acceptor" evidence="5">
    <location>
        <position position="439"/>
    </location>
</feature>
<dbReference type="STRING" id="1108812.AWC16_20510"/>
<evidence type="ECO:0000256" key="5">
    <source>
        <dbReference type="PIRSR" id="PIRSR625650-1"/>
    </source>
</evidence>
<evidence type="ECO:0000256" key="6">
    <source>
        <dbReference type="PIRSR" id="PIRSR625650-2"/>
    </source>
</evidence>
<dbReference type="InterPro" id="IPR006094">
    <property type="entry name" value="Oxid_FAD_bind_N"/>
</dbReference>
<dbReference type="Gene3D" id="3.30.43.10">
    <property type="entry name" value="Uridine Diphospho-n-acetylenolpyruvylglucosamine Reductase, domain 2"/>
    <property type="match status" value="1"/>
</dbReference>
<name>A0A1X1YAM6_9MYCO</name>
<feature type="site" description="Important for enzyme activity" evidence="8">
    <location>
        <position position="309"/>
    </location>
</feature>
<keyword evidence="2" id="KW-0285">Flavoprotein</keyword>
<keyword evidence="3 7" id="KW-0274">FAD</keyword>
<feature type="binding site" evidence="6">
    <location>
        <position position="378"/>
    </location>
    <ligand>
        <name>substrate</name>
    </ligand>
</feature>
<dbReference type="PANTHER" id="PTHR46568:SF1">
    <property type="entry name" value="ALKYLDIHYDROXYACETONEPHOSPHATE SYNTHASE, PEROXISOMAL"/>
    <property type="match status" value="1"/>
</dbReference>
<dbReference type="Proteomes" id="UP000193866">
    <property type="component" value="Unassembled WGS sequence"/>
</dbReference>
<dbReference type="Gene3D" id="3.30.70.3450">
    <property type="match status" value="1"/>
</dbReference>
<dbReference type="RefSeq" id="WP_085266393.1">
    <property type="nucleotide sequence ID" value="NZ_LQPG01000039.1"/>
</dbReference>
<proteinExistence type="inferred from homology"/>
<dbReference type="PANTHER" id="PTHR46568">
    <property type="entry name" value="ALKYLDIHYDROXYACETONEPHOSPHATE SYNTHASE, PEROXISOMAL"/>
    <property type="match status" value="1"/>
</dbReference>
<reference evidence="10 11" key="1">
    <citation type="submission" date="2016-01" db="EMBL/GenBank/DDBJ databases">
        <title>The new phylogeny of the genus Mycobacterium.</title>
        <authorList>
            <person name="Tarcisio F."/>
            <person name="Conor M."/>
            <person name="Antonella G."/>
            <person name="Elisabetta G."/>
            <person name="Giulia F.S."/>
            <person name="Sara T."/>
            <person name="Anna F."/>
            <person name="Clotilde B."/>
            <person name="Roberto B."/>
            <person name="Veronica D.S."/>
            <person name="Fabio R."/>
            <person name="Monica P."/>
            <person name="Olivier J."/>
            <person name="Enrico T."/>
            <person name="Nicola S."/>
        </authorList>
    </citation>
    <scope>NUCLEOTIDE SEQUENCE [LARGE SCALE GENOMIC DNA]</scope>
    <source>
        <strain evidence="10 11">DSM 45394</strain>
    </source>
</reference>
<comment type="cofactor">
    <cofactor evidence="7">
        <name>FAD</name>
        <dbReference type="ChEBI" id="CHEBI:57692"/>
    </cofactor>
</comment>
<accession>A0A1X1YAM6</accession>
<dbReference type="OrthoDB" id="9811557at2"/>
<dbReference type="InterPro" id="IPR016167">
    <property type="entry name" value="FAD-bd_PCMH_sub1"/>
</dbReference>
<dbReference type="GO" id="GO:0008610">
    <property type="term" value="P:lipid biosynthetic process"/>
    <property type="evidence" value="ECO:0007669"/>
    <property type="project" value="InterPro"/>
</dbReference>
<organism evidence="10 11">
    <name type="scientific">Mycolicibacter longobardus</name>
    <dbReference type="NCBI Taxonomy" id="1108812"/>
    <lineage>
        <taxon>Bacteria</taxon>
        <taxon>Bacillati</taxon>
        <taxon>Actinomycetota</taxon>
        <taxon>Actinomycetes</taxon>
        <taxon>Mycobacteriales</taxon>
        <taxon>Mycobacteriaceae</taxon>
        <taxon>Mycolicibacter</taxon>
    </lineage>
</organism>
<evidence type="ECO:0000313" key="11">
    <source>
        <dbReference type="Proteomes" id="UP000193866"/>
    </source>
</evidence>